<proteinExistence type="predicted"/>
<evidence type="ECO:0000256" key="2">
    <source>
        <dbReference type="ARBA" id="ARBA00023239"/>
    </source>
</evidence>
<dbReference type="KEGG" id="act:ACLA_032430"/>
<dbReference type="OMA" id="CFAGTQY"/>
<feature type="region of interest" description="Disordered" evidence="5">
    <location>
        <begin position="44"/>
        <end position="64"/>
    </location>
</feature>
<dbReference type="VEuPathDB" id="FungiDB:ACLA_032430"/>
<dbReference type="eggNOG" id="ENOG502S70Y">
    <property type="taxonomic scope" value="Eukaryota"/>
</dbReference>
<dbReference type="EMBL" id="DS027059">
    <property type="protein sequence ID" value="EAW08508.1"/>
    <property type="molecule type" value="Genomic_DNA"/>
</dbReference>
<gene>
    <name evidence="6" type="ORF">ACLA_032430</name>
</gene>
<evidence type="ECO:0000313" key="7">
    <source>
        <dbReference type="Proteomes" id="UP000006701"/>
    </source>
</evidence>
<dbReference type="EC" id="4.3.2.9" evidence="1"/>
<feature type="binding site" evidence="4">
    <location>
        <begin position="97"/>
        <end position="102"/>
    </location>
    <ligand>
        <name>substrate</name>
    </ligand>
</feature>
<dbReference type="OrthoDB" id="2017317at2759"/>
<evidence type="ECO:0000256" key="3">
    <source>
        <dbReference type="PIRSR" id="PIRSR617939-1"/>
    </source>
</evidence>
<dbReference type="GO" id="GO:0003839">
    <property type="term" value="F:gamma-glutamylcyclotransferase activity"/>
    <property type="evidence" value="ECO:0007669"/>
    <property type="project" value="UniProtKB-EC"/>
</dbReference>
<reference evidence="6 7" key="1">
    <citation type="journal article" date="2008" name="PLoS Genet.">
        <title>Genomic islands in the pathogenic filamentous fungus Aspergillus fumigatus.</title>
        <authorList>
            <person name="Fedorova N.D."/>
            <person name="Khaldi N."/>
            <person name="Joardar V.S."/>
            <person name="Maiti R."/>
            <person name="Amedeo P."/>
            <person name="Anderson M.J."/>
            <person name="Crabtree J."/>
            <person name="Silva J.C."/>
            <person name="Badger J.H."/>
            <person name="Albarraq A."/>
            <person name="Angiuoli S."/>
            <person name="Bussey H."/>
            <person name="Bowyer P."/>
            <person name="Cotty P.J."/>
            <person name="Dyer P.S."/>
            <person name="Egan A."/>
            <person name="Galens K."/>
            <person name="Fraser-Liggett C.M."/>
            <person name="Haas B.J."/>
            <person name="Inman J.M."/>
            <person name="Kent R."/>
            <person name="Lemieux S."/>
            <person name="Malavazi I."/>
            <person name="Orvis J."/>
            <person name="Roemer T."/>
            <person name="Ronning C.M."/>
            <person name="Sundaram J.P."/>
            <person name="Sutton G."/>
            <person name="Turner G."/>
            <person name="Venter J.C."/>
            <person name="White O.R."/>
            <person name="Whitty B.R."/>
            <person name="Youngman P."/>
            <person name="Wolfe K.H."/>
            <person name="Goldman G.H."/>
            <person name="Wortman J.R."/>
            <person name="Jiang B."/>
            <person name="Denning D.W."/>
            <person name="Nierman W.C."/>
        </authorList>
    </citation>
    <scope>NUCLEOTIDE SEQUENCE [LARGE SCALE GENOMIC DNA]</scope>
    <source>
        <strain evidence="7">ATCC 1007 / CBS 513.65 / DSM 816 / NCTC 3887 / NRRL 1</strain>
    </source>
</reference>
<evidence type="ECO:0000256" key="1">
    <source>
        <dbReference type="ARBA" id="ARBA00012346"/>
    </source>
</evidence>
<dbReference type="InterPro" id="IPR017939">
    <property type="entry name" value="G-Glutamylcylcotransferase"/>
</dbReference>
<feature type="binding site" evidence="4">
    <location>
        <position position="286"/>
    </location>
    <ligand>
        <name>substrate</name>
    </ligand>
</feature>
<dbReference type="HOGENOM" id="CLU_030506_1_0_1"/>
<keyword evidence="2" id="KW-0456">Lyase</keyword>
<protein>
    <recommendedName>
        <fullName evidence="1">gamma-glutamylcyclotransferase</fullName>
        <ecNumber evidence="1">4.3.2.9</ecNumber>
    </recommendedName>
</protein>
<evidence type="ECO:0000256" key="4">
    <source>
        <dbReference type="PIRSR" id="PIRSR617939-2"/>
    </source>
</evidence>
<feature type="compositionally biased region" description="Basic residues" evidence="5">
    <location>
        <begin position="52"/>
        <end position="63"/>
    </location>
</feature>
<accession>A1CS87</accession>
<organism evidence="6 7">
    <name type="scientific">Aspergillus clavatus (strain ATCC 1007 / CBS 513.65 / DSM 816 / NCTC 3887 / NRRL 1 / QM 1276 / 107)</name>
    <dbReference type="NCBI Taxonomy" id="344612"/>
    <lineage>
        <taxon>Eukaryota</taxon>
        <taxon>Fungi</taxon>
        <taxon>Dikarya</taxon>
        <taxon>Ascomycota</taxon>
        <taxon>Pezizomycotina</taxon>
        <taxon>Eurotiomycetes</taxon>
        <taxon>Eurotiomycetidae</taxon>
        <taxon>Eurotiales</taxon>
        <taxon>Aspergillaceae</taxon>
        <taxon>Aspergillus</taxon>
        <taxon>Aspergillus subgen. Fumigati</taxon>
    </lineage>
</organism>
<dbReference type="AlphaFoldDB" id="A1CS87"/>
<feature type="active site" description="Proton acceptor" evidence="3">
    <location>
        <position position="207"/>
    </location>
</feature>
<dbReference type="RefSeq" id="XP_001269934.1">
    <property type="nucleotide sequence ID" value="XM_001269933.1"/>
</dbReference>
<dbReference type="Proteomes" id="UP000006701">
    <property type="component" value="Unassembled WGS sequence"/>
</dbReference>
<dbReference type="Gene3D" id="3.10.490.10">
    <property type="entry name" value="Gamma-glutamyl cyclotransferase-like"/>
    <property type="match status" value="1"/>
</dbReference>
<name>A1CS87_ASPCL</name>
<dbReference type="GeneID" id="4701226"/>
<evidence type="ECO:0000313" key="6">
    <source>
        <dbReference type="EMBL" id="EAW08508.1"/>
    </source>
</evidence>
<evidence type="ECO:0000256" key="5">
    <source>
        <dbReference type="SAM" id="MobiDB-lite"/>
    </source>
</evidence>
<dbReference type="PANTHER" id="PTHR12935">
    <property type="entry name" value="GAMMA-GLUTAMYLCYCLOTRANSFERASE"/>
    <property type="match status" value="1"/>
</dbReference>
<sequence>MAIQPPSTPDAEERSGTFAAYKFNAIQTFWWFWEIASPSTEQGLSIQETNRHPPKTTVARRRASITERSLDNDEYLAEKVATHRIEEVAPPEETVLYLAYGSNLAAKTFLGQRGIRPLSQINVVVPSLRLTFDLPGLPYAEPCFAGTRHRAHTPSDIQTDGNGNTELVDAGVSEKSTLISHEKNSIPLVGVVYEVTVADYAKIIATEGGGRGYRDVVVDCYPFPQSYSPADPIPEYPGTKPCKSHTLLSPVDDASSRLPAMGKRPLSSPWKPVRPNPGYAQPSARYLNLITTGAAEHNLPLAYRNHLEQIKTYQITSVRQKIGKFVFLFSWGPVLLTLMTLSRVLAGPDGRSPPWLMKLADLVFFAMWSAYDNIFARVFGDGERTIQDGKSSLQ</sequence>
<keyword evidence="7" id="KW-1185">Reference proteome</keyword>
<dbReference type="PANTHER" id="PTHR12935:SF0">
    <property type="entry name" value="GAMMA-GLUTAMYLCYCLOTRANSFERASE"/>
    <property type="match status" value="1"/>
</dbReference>